<dbReference type="GO" id="GO:0005634">
    <property type="term" value="C:nucleus"/>
    <property type="evidence" value="ECO:0007669"/>
    <property type="project" value="UniProtKB-SubCell"/>
</dbReference>
<dbReference type="FunFam" id="3.30.160.60:FF:000624">
    <property type="entry name" value="zinc finger protein 697"/>
    <property type="match status" value="1"/>
</dbReference>
<evidence type="ECO:0000259" key="11">
    <source>
        <dbReference type="PROSITE" id="PS50157"/>
    </source>
</evidence>
<evidence type="ECO:0000256" key="6">
    <source>
        <dbReference type="ARBA" id="ARBA00023015"/>
    </source>
</evidence>
<dbReference type="Pfam" id="PF13894">
    <property type="entry name" value="zf-C2H2_4"/>
    <property type="match status" value="1"/>
</dbReference>
<dbReference type="Proteomes" id="UP001321473">
    <property type="component" value="Unassembled WGS sequence"/>
</dbReference>
<evidence type="ECO:0000313" key="13">
    <source>
        <dbReference type="Proteomes" id="UP001321473"/>
    </source>
</evidence>
<sequence length="320" mass="36101">MNVAGFKKLNAFIRVSTSQEALFEDSPFHRPSCERVSAPPPAVGVTTLGLFDYPFLAAHWLTVGCKNAEPCAGFCRTVLGTSGGCPECLVTADLKLGVLCGENMSQQLHQSPHCNRSFTNKNHLEQHLLTQADDHPYKCNHCGSSFAQKVTLMHHFRTHKGEHPYKCDHCDSRFSEKGQLNRHLRIRTGERPYKCDHCDSSFAQKAHLDQHLRIHTGERPYKCDHCDSSFALKSTLVQHLRTHTGEHPYKCDHCGSGFCQRGHLNQHLIHTGERPYKCDHCDGSFSRKSYLDQHLRTHTGGPESGEKSNYRTKSHSDQAE</sequence>
<evidence type="ECO:0000313" key="12">
    <source>
        <dbReference type="EMBL" id="KAK8756963.1"/>
    </source>
</evidence>
<keyword evidence="5" id="KW-0862">Zinc</keyword>
<comment type="subcellular location">
    <subcellularLocation>
        <location evidence="1">Nucleus</location>
    </subcellularLocation>
</comment>
<keyword evidence="6" id="KW-0805">Transcription regulation</keyword>
<keyword evidence="13" id="KW-1185">Reference proteome</keyword>
<dbReference type="AlphaFoldDB" id="A0AAQ4D3C3"/>
<feature type="region of interest" description="Disordered" evidence="10">
    <location>
        <begin position="295"/>
        <end position="320"/>
    </location>
</feature>
<feature type="domain" description="C2H2-type" evidence="11">
    <location>
        <begin position="249"/>
        <end position="275"/>
    </location>
</feature>
<keyword evidence="4 9" id="KW-0863">Zinc-finger</keyword>
<dbReference type="SMART" id="SM00355">
    <property type="entry name" value="ZnF_C2H2"/>
    <property type="match status" value="7"/>
</dbReference>
<dbReference type="Pfam" id="PF00096">
    <property type="entry name" value="zf-C2H2"/>
    <property type="match status" value="5"/>
</dbReference>
<keyword evidence="7" id="KW-0804">Transcription</keyword>
<proteinExistence type="predicted"/>
<feature type="domain" description="C2H2-type" evidence="11">
    <location>
        <begin position="137"/>
        <end position="164"/>
    </location>
</feature>
<evidence type="ECO:0000256" key="10">
    <source>
        <dbReference type="SAM" id="MobiDB-lite"/>
    </source>
</evidence>
<keyword evidence="8" id="KW-0539">Nucleus</keyword>
<name>A0AAQ4D3C3_AMBAM</name>
<comment type="caution">
    <text evidence="12">The sequence shown here is derived from an EMBL/GenBank/DDBJ whole genome shotgun (WGS) entry which is preliminary data.</text>
</comment>
<reference evidence="12 13" key="1">
    <citation type="journal article" date="2023" name="Arcadia Sci">
        <title>De novo assembly of a long-read Amblyomma americanum tick genome.</title>
        <authorList>
            <person name="Chou S."/>
            <person name="Poskanzer K.E."/>
            <person name="Rollins M."/>
            <person name="Thuy-Boun P.S."/>
        </authorList>
    </citation>
    <scope>NUCLEOTIDE SEQUENCE [LARGE SCALE GENOMIC DNA]</scope>
    <source>
        <strain evidence="12">F_SG_1</strain>
        <tissue evidence="12">Salivary glands</tissue>
    </source>
</reference>
<evidence type="ECO:0000256" key="7">
    <source>
        <dbReference type="ARBA" id="ARBA00023163"/>
    </source>
</evidence>
<evidence type="ECO:0000256" key="5">
    <source>
        <dbReference type="ARBA" id="ARBA00022833"/>
    </source>
</evidence>
<evidence type="ECO:0000256" key="8">
    <source>
        <dbReference type="ARBA" id="ARBA00023242"/>
    </source>
</evidence>
<keyword evidence="2" id="KW-0479">Metal-binding</keyword>
<feature type="domain" description="C2H2-type" evidence="11">
    <location>
        <begin position="276"/>
        <end position="303"/>
    </location>
</feature>
<accession>A0AAQ4D3C3</accession>
<evidence type="ECO:0000256" key="1">
    <source>
        <dbReference type="ARBA" id="ARBA00004123"/>
    </source>
</evidence>
<gene>
    <name evidence="12" type="ORF">V5799_000335</name>
</gene>
<dbReference type="GO" id="GO:0006355">
    <property type="term" value="P:regulation of DNA-templated transcription"/>
    <property type="evidence" value="ECO:0007669"/>
    <property type="project" value="UniProtKB-ARBA"/>
</dbReference>
<protein>
    <recommendedName>
        <fullName evidence="11">C2H2-type domain-containing protein</fullName>
    </recommendedName>
</protein>
<dbReference type="GO" id="GO:0008270">
    <property type="term" value="F:zinc ion binding"/>
    <property type="evidence" value="ECO:0007669"/>
    <property type="project" value="UniProtKB-KW"/>
</dbReference>
<feature type="domain" description="C2H2-type" evidence="11">
    <location>
        <begin position="109"/>
        <end position="136"/>
    </location>
</feature>
<dbReference type="InterPro" id="IPR013087">
    <property type="entry name" value="Znf_C2H2_type"/>
</dbReference>
<evidence type="ECO:0000256" key="3">
    <source>
        <dbReference type="ARBA" id="ARBA00022737"/>
    </source>
</evidence>
<dbReference type="PROSITE" id="PS00028">
    <property type="entry name" value="ZINC_FINGER_C2H2_1"/>
    <property type="match status" value="4"/>
</dbReference>
<evidence type="ECO:0000256" key="9">
    <source>
        <dbReference type="PROSITE-ProRule" id="PRU00042"/>
    </source>
</evidence>
<organism evidence="12 13">
    <name type="scientific">Amblyomma americanum</name>
    <name type="common">Lone star tick</name>
    <dbReference type="NCBI Taxonomy" id="6943"/>
    <lineage>
        <taxon>Eukaryota</taxon>
        <taxon>Metazoa</taxon>
        <taxon>Ecdysozoa</taxon>
        <taxon>Arthropoda</taxon>
        <taxon>Chelicerata</taxon>
        <taxon>Arachnida</taxon>
        <taxon>Acari</taxon>
        <taxon>Parasitiformes</taxon>
        <taxon>Ixodida</taxon>
        <taxon>Ixodoidea</taxon>
        <taxon>Ixodidae</taxon>
        <taxon>Amblyomminae</taxon>
        <taxon>Amblyomma</taxon>
    </lineage>
</organism>
<dbReference type="FunFam" id="3.30.160.60:FF:002343">
    <property type="entry name" value="Zinc finger protein 33A"/>
    <property type="match status" value="1"/>
</dbReference>
<dbReference type="PROSITE" id="PS50157">
    <property type="entry name" value="ZINC_FINGER_C2H2_2"/>
    <property type="match status" value="7"/>
</dbReference>
<feature type="compositionally biased region" description="Basic and acidic residues" evidence="10">
    <location>
        <begin position="304"/>
        <end position="320"/>
    </location>
</feature>
<feature type="domain" description="C2H2-type" evidence="11">
    <location>
        <begin position="221"/>
        <end position="248"/>
    </location>
</feature>
<feature type="domain" description="C2H2-type" evidence="11">
    <location>
        <begin position="193"/>
        <end position="220"/>
    </location>
</feature>
<dbReference type="EMBL" id="JARKHS020035722">
    <property type="protein sequence ID" value="KAK8756963.1"/>
    <property type="molecule type" value="Genomic_DNA"/>
</dbReference>
<dbReference type="SUPFAM" id="SSF57667">
    <property type="entry name" value="beta-beta-alpha zinc fingers"/>
    <property type="match status" value="4"/>
</dbReference>
<feature type="domain" description="C2H2-type" evidence="11">
    <location>
        <begin position="165"/>
        <end position="192"/>
    </location>
</feature>
<dbReference type="FunFam" id="3.30.160.60:FF:000604">
    <property type="entry name" value="Histone H4 transcription factor-like Protein"/>
    <property type="match status" value="3"/>
</dbReference>
<evidence type="ECO:0000256" key="2">
    <source>
        <dbReference type="ARBA" id="ARBA00022723"/>
    </source>
</evidence>
<dbReference type="Gene3D" id="3.30.160.60">
    <property type="entry name" value="Classic Zinc Finger"/>
    <property type="match status" value="6"/>
</dbReference>
<dbReference type="PANTHER" id="PTHR23226">
    <property type="entry name" value="ZINC FINGER AND SCAN DOMAIN-CONTAINING"/>
    <property type="match status" value="1"/>
</dbReference>
<dbReference type="FunFam" id="3.30.160.60:FF:000060">
    <property type="entry name" value="zinc finger protein 436"/>
    <property type="match status" value="1"/>
</dbReference>
<dbReference type="InterPro" id="IPR036236">
    <property type="entry name" value="Znf_C2H2_sf"/>
</dbReference>
<evidence type="ECO:0000256" key="4">
    <source>
        <dbReference type="ARBA" id="ARBA00022771"/>
    </source>
</evidence>
<keyword evidence="3" id="KW-0677">Repeat</keyword>